<dbReference type="AlphaFoldDB" id="A0A2Z7CGN6"/>
<gene>
    <name evidence="3" type="ORF">F511_36362</name>
</gene>
<evidence type="ECO:0000256" key="1">
    <source>
        <dbReference type="SAM" id="Coils"/>
    </source>
</evidence>
<feature type="coiled-coil region" evidence="1">
    <location>
        <begin position="168"/>
        <end position="232"/>
    </location>
</feature>
<accession>A0A2Z7CGN6</accession>
<dbReference type="OrthoDB" id="1752359at2759"/>
<organism evidence="3 4">
    <name type="scientific">Dorcoceras hygrometricum</name>
    <dbReference type="NCBI Taxonomy" id="472368"/>
    <lineage>
        <taxon>Eukaryota</taxon>
        <taxon>Viridiplantae</taxon>
        <taxon>Streptophyta</taxon>
        <taxon>Embryophyta</taxon>
        <taxon>Tracheophyta</taxon>
        <taxon>Spermatophyta</taxon>
        <taxon>Magnoliopsida</taxon>
        <taxon>eudicotyledons</taxon>
        <taxon>Gunneridae</taxon>
        <taxon>Pentapetalae</taxon>
        <taxon>asterids</taxon>
        <taxon>lamiids</taxon>
        <taxon>Lamiales</taxon>
        <taxon>Gesneriaceae</taxon>
        <taxon>Didymocarpoideae</taxon>
        <taxon>Trichosporeae</taxon>
        <taxon>Loxocarpinae</taxon>
        <taxon>Dorcoceras</taxon>
    </lineage>
</organism>
<sequence length="300" mass="33808">MFSSTASPNRIVLNVVDSSPESPEVRGPLLPNQAELGSKSVPWYEEKSSNLRSSDIPFIKEKGGMSDEFEVVIHGPEERAHLPPRGFHTFYINQLEMGLRFPLPKAVATRYLCHMAPNRDLGRLGGATDSEAVSHFAAQLTSTMAWGSEVIKRLTRAHRAVNDTRQSFDEAMRQHTELVARLEELEAIRAQEKRETIRSELDAALAKKTVFEVEFEETKARAEEEAGRLRNEAINAWDLSCLAQFRANGYSEEEHSTSFLDFKKALADMADEQEAEEEEEEEEEDETDVNPRAPLSPNCI</sequence>
<name>A0A2Z7CGN6_9LAMI</name>
<feature type="compositionally biased region" description="Acidic residues" evidence="2">
    <location>
        <begin position="269"/>
        <end position="288"/>
    </location>
</feature>
<proteinExistence type="predicted"/>
<evidence type="ECO:0000313" key="4">
    <source>
        <dbReference type="Proteomes" id="UP000250235"/>
    </source>
</evidence>
<feature type="region of interest" description="Disordered" evidence="2">
    <location>
        <begin position="265"/>
        <end position="300"/>
    </location>
</feature>
<keyword evidence="1" id="KW-0175">Coiled coil</keyword>
<protein>
    <submittedName>
        <fullName evidence="3">Uncharacterized protein</fullName>
    </submittedName>
</protein>
<evidence type="ECO:0000256" key="2">
    <source>
        <dbReference type="SAM" id="MobiDB-lite"/>
    </source>
</evidence>
<dbReference type="EMBL" id="KQ995790">
    <property type="protein sequence ID" value="KZV45803.1"/>
    <property type="molecule type" value="Genomic_DNA"/>
</dbReference>
<dbReference type="Proteomes" id="UP000250235">
    <property type="component" value="Unassembled WGS sequence"/>
</dbReference>
<evidence type="ECO:0000313" key="3">
    <source>
        <dbReference type="EMBL" id="KZV45803.1"/>
    </source>
</evidence>
<reference evidence="3 4" key="1">
    <citation type="journal article" date="2015" name="Proc. Natl. Acad. Sci. U.S.A.">
        <title>The resurrection genome of Boea hygrometrica: A blueprint for survival of dehydration.</title>
        <authorList>
            <person name="Xiao L."/>
            <person name="Yang G."/>
            <person name="Zhang L."/>
            <person name="Yang X."/>
            <person name="Zhao S."/>
            <person name="Ji Z."/>
            <person name="Zhou Q."/>
            <person name="Hu M."/>
            <person name="Wang Y."/>
            <person name="Chen M."/>
            <person name="Xu Y."/>
            <person name="Jin H."/>
            <person name="Xiao X."/>
            <person name="Hu G."/>
            <person name="Bao F."/>
            <person name="Hu Y."/>
            <person name="Wan P."/>
            <person name="Li L."/>
            <person name="Deng X."/>
            <person name="Kuang T."/>
            <person name="Xiang C."/>
            <person name="Zhu J.K."/>
            <person name="Oliver M.J."/>
            <person name="He Y."/>
        </authorList>
    </citation>
    <scope>NUCLEOTIDE SEQUENCE [LARGE SCALE GENOMIC DNA]</scope>
    <source>
        <strain evidence="4">cv. XS01</strain>
    </source>
</reference>
<keyword evidence="4" id="KW-1185">Reference proteome</keyword>